<dbReference type="Pfam" id="PF26078">
    <property type="entry name" value="Baseplate_J_M"/>
    <property type="match status" value="1"/>
</dbReference>
<accession>A0AAU8AUM8</accession>
<dbReference type="InterPro" id="IPR058530">
    <property type="entry name" value="Baseplate_J-like_C"/>
</dbReference>
<feature type="domain" description="Baseplate protein J-like barrel" evidence="2">
    <location>
        <begin position="84"/>
        <end position="163"/>
    </location>
</feature>
<organism evidence="5">
    <name type="scientific">Dulem virus 31</name>
    <dbReference type="NCBI Taxonomy" id="3145749"/>
    <lineage>
        <taxon>Viruses</taxon>
        <taxon>Monodnaviria</taxon>
        <taxon>Sangervirae</taxon>
        <taxon>Phixviricota</taxon>
        <taxon>Malgrandaviricetes</taxon>
        <taxon>Petitvirales</taxon>
        <taxon>Microviridae</taxon>
        <taxon>Microvirus</taxon>
    </lineage>
</organism>
<dbReference type="Pfam" id="PF04865">
    <property type="entry name" value="Baseplate_J"/>
    <property type="match status" value="1"/>
</dbReference>
<sequence>MGTQENIQERINNRLTMPANLLEGGFSQQIIGSVAYELANIQDTELNNIVNRCFVKTATGDDLDNVGSDYGLPRREDVAASVYLEIEGVQGAVINQNVKVTYNNLVYTVQEYKIINSSGIASVKAKCEILGTIGNVPENTITEFVTDYEGLSTVTNPEPAYDGFDREDDETYRQRILDYLAEDATNANKAQYEKWSREVEGVQKAVIEGAEVMGAGNVGVYLSAIGDVDVSEDLKKKVHDHIDAVQPINATVIVNSLTYVKINVVANVVLKNSYTEIDVKDELIKKLKAYLPTVDNSVSYFNINNLIFDCVGVEDVTSYTLNGGTNSISISDTEYPVTGEVTINES</sequence>
<evidence type="ECO:0000313" key="5">
    <source>
        <dbReference type="EMBL" id="XCD03065.1"/>
    </source>
</evidence>
<name>A0AAU8AUM8_9VIRU</name>
<dbReference type="EMBL" id="PP511318">
    <property type="protein sequence ID" value="XCD03065.1"/>
    <property type="molecule type" value="Genomic_DNA"/>
</dbReference>
<comment type="similarity">
    <text evidence="1">Belongs to the Mu gp47/PBSX XkdT family.</text>
</comment>
<evidence type="ECO:0000259" key="3">
    <source>
        <dbReference type="Pfam" id="PF26078"/>
    </source>
</evidence>
<dbReference type="PANTHER" id="PTHR37829:SF3">
    <property type="entry name" value="PROTEIN JAYE-RELATED"/>
    <property type="match status" value="1"/>
</dbReference>
<dbReference type="InterPro" id="IPR058531">
    <property type="entry name" value="Baseplate_J_M"/>
</dbReference>
<dbReference type="InterPro" id="IPR052399">
    <property type="entry name" value="Phage_Baseplate_Assmbl_Protein"/>
</dbReference>
<proteinExistence type="inferred from homology"/>
<dbReference type="PANTHER" id="PTHR37829">
    <property type="entry name" value="PHAGE-LIKE ELEMENT PBSX PROTEIN XKDT"/>
    <property type="match status" value="1"/>
</dbReference>
<evidence type="ECO:0000259" key="4">
    <source>
        <dbReference type="Pfam" id="PF26079"/>
    </source>
</evidence>
<feature type="domain" description="Baseplate J-like C-terminal" evidence="4">
    <location>
        <begin position="262"/>
        <end position="344"/>
    </location>
</feature>
<evidence type="ECO:0000256" key="1">
    <source>
        <dbReference type="ARBA" id="ARBA00038087"/>
    </source>
</evidence>
<dbReference type="InterPro" id="IPR006949">
    <property type="entry name" value="Barrel_Baseplate_J-like"/>
</dbReference>
<evidence type="ECO:0000259" key="2">
    <source>
        <dbReference type="Pfam" id="PF04865"/>
    </source>
</evidence>
<feature type="domain" description="Baseplate J-like central" evidence="3">
    <location>
        <begin position="184"/>
        <end position="254"/>
    </location>
</feature>
<reference evidence="5" key="1">
    <citation type="submission" date="2024-03" db="EMBL/GenBank/DDBJ databases">
        <title>Diverse circular DNA viruses in blood, oral, and fecal samples of captive lemurs.</title>
        <authorList>
            <person name="Paietta E.N."/>
            <person name="Kraberger S."/>
            <person name="Lund M.C."/>
            <person name="Custer J.M."/>
            <person name="Vargas K.M."/>
            <person name="Ehmke E.E."/>
            <person name="Yoder A.D."/>
            <person name="Varsani A."/>
        </authorList>
    </citation>
    <scope>NUCLEOTIDE SEQUENCE</scope>
    <source>
        <strain evidence="5">Duke_17_45</strain>
    </source>
</reference>
<dbReference type="Pfam" id="PF26079">
    <property type="entry name" value="Baseplate_J_C"/>
    <property type="match status" value="1"/>
</dbReference>
<protein>
    <submittedName>
        <fullName evidence="5">Baseplate j like protein</fullName>
    </submittedName>
</protein>